<feature type="domain" description="ParB-like N-terminal" evidence="2">
    <location>
        <begin position="7"/>
        <end position="70"/>
    </location>
</feature>
<gene>
    <name evidence="3" type="ORF">H6G68_20170</name>
</gene>
<dbReference type="Pfam" id="PF02195">
    <property type="entry name" value="ParB_N"/>
    <property type="match status" value="1"/>
</dbReference>
<sequence>MINFSLVDVKSVTSNVLRSNFNESDLENLADSIIETGGIIKPLVVKLTAPESYTVVNGDFEYYAAVRAREKNPRKCEMVNAFIISPKVEDLIKKQVATIEVPVTVTQPSTKSETTNLDSSRLTNLELRFEKQLNELKSELTQERQRIDEKFKQFERIIPQELNPLSLLNTLEKDELAIRLQRSRIPGAEKISKAIVDARSKKPKQVFEDYRDVVKSVKGLGEKTLLTIIDEWCRN</sequence>
<dbReference type="Gene3D" id="3.90.1530.10">
    <property type="entry name" value="Conserved hypothetical protein from pyrococcus furiosus pfu- 392566-001, ParB domain"/>
    <property type="match status" value="1"/>
</dbReference>
<evidence type="ECO:0000313" key="3">
    <source>
        <dbReference type="EMBL" id="MBD2694042.1"/>
    </source>
</evidence>
<feature type="coiled-coil region" evidence="1">
    <location>
        <begin position="122"/>
        <end position="157"/>
    </location>
</feature>
<dbReference type="RefSeq" id="WP_190908237.1">
    <property type="nucleotide sequence ID" value="NZ_JACJTQ010000037.1"/>
</dbReference>
<organism evidence="3 4">
    <name type="scientific">Anabaena catenula FACHB-362</name>
    <dbReference type="NCBI Taxonomy" id="2692877"/>
    <lineage>
        <taxon>Bacteria</taxon>
        <taxon>Bacillati</taxon>
        <taxon>Cyanobacteriota</taxon>
        <taxon>Cyanophyceae</taxon>
        <taxon>Nostocales</taxon>
        <taxon>Nostocaceae</taxon>
        <taxon>Anabaena</taxon>
    </lineage>
</organism>
<reference evidence="3 4" key="1">
    <citation type="journal article" date="2020" name="ISME J.">
        <title>Comparative genomics reveals insights into cyanobacterial evolution and habitat adaptation.</title>
        <authorList>
            <person name="Chen M.Y."/>
            <person name="Teng W.K."/>
            <person name="Zhao L."/>
            <person name="Hu C.X."/>
            <person name="Zhou Y.K."/>
            <person name="Han B.P."/>
            <person name="Song L.R."/>
            <person name="Shu W.S."/>
        </authorList>
    </citation>
    <scope>NUCLEOTIDE SEQUENCE [LARGE SCALE GENOMIC DNA]</scope>
    <source>
        <strain evidence="3 4">FACHB-362</strain>
    </source>
</reference>
<name>A0ABR8J8P1_9NOST</name>
<dbReference type="EMBL" id="JACJTQ010000037">
    <property type="protein sequence ID" value="MBD2694042.1"/>
    <property type="molecule type" value="Genomic_DNA"/>
</dbReference>
<evidence type="ECO:0000256" key="1">
    <source>
        <dbReference type="SAM" id="Coils"/>
    </source>
</evidence>
<proteinExistence type="predicted"/>
<evidence type="ECO:0000259" key="2">
    <source>
        <dbReference type="Pfam" id="PF02195"/>
    </source>
</evidence>
<protein>
    <submittedName>
        <fullName evidence="3">Chromosome partitioning protein ParB</fullName>
    </submittedName>
</protein>
<dbReference type="InterPro" id="IPR003115">
    <property type="entry name" value="ParB_N"/>
</dbReference>
<dbReference type="InterPro" id="IPR036086">
    <property type="entry name" value="ParB/Sulfiredoxin_sf"/>
</dbReference>
<keyword evidence="1" id="KW-0175">Coiled coil</keyword>
<comment type="caution">
    <text evidence="3">The sequence shown here is derived from an EMBL/GenBank/DDBJ whole genome shotgun (WGS) entry which is preliminary data.</text>
</comment>
<accession>A0ABR8J8P1</accession>
<keyword evidence="4" id="KW-1185">Reference proteome</keyword>
<dbReference type="Proteomes" id="UP000660381">
    <property type="component" value="Unassembled WGS sequence"/>
</dbReference>
<dbReference type="SUPFAM" id="SSF110849">
    <property type="entry name" value="ParB/Sulfiredoxin"/>
    <property type="match status" value="1"/>
</dbReference>
<evidence type="ECO:0000313" key="4">
    <source>
        <dbReference type="Proteomes" id="UP000660381"/>
    </source>
</evidence>